<dbReference type="Pfam" id="PF00753">
    <property type="entry name" value="Lactamase_B"/>
    <property type="match status" value="1"/>
</dbReference>
<dbReference type="SMART" id="SM00849">
    <property type="entry name" value="Lactamase_B"/>
    <property type="match status" value="1"/>
</dbReference>
<feature type="domain" description="Metallo-beta-lactamase" evidence="1">
    <location>
        <begin position="5"/>
        <end position="163"/>
    </location>
</feature>
<name>A0A371QUS7_9CREN</name>
<dbReference type="GO" id="GO:0016787">
    <property type="term" value="F:hydrolase activity"/>
    <property type="evidence" value="ECO:0007669"/>
    <property type="project" value="UniProtKB-KW"/>
</dbReference>
<dbReference type="EMBL" id="NMUE01000066">
    <property type="protein sequence ID" value="RFA93280.1"/>
    <property type="molecule type" value="Genomic_DNA"/>
</dbReference>
<dbReference type="Proteomes" id="UP000257123">
    <property type="component" value="Unassembled WGS sequence"/>
</dbReference>
<dbReference type="InterPro" id="IPR036866">
    <property type="entry name" value="RibonucZ/Hydroxyglut_hydro"/>
</dbReference>
<organism evidence="2 5">
    <name type="scientific">Pyrobaculum aerophilum</name>
    <dbReference type="NCBI Taxonomy" id="13773"/>
    <lineage>
        <taxon>Archaea</taxon>
        <taxon>Thermoproteota</taxon>
        <taxon>Thermoprotei</taxon>
        <taxon>Thermoproteales</taxon>
        <taxon>Thermoproteaceae</taxon>
        <taxon>Pyrobaculum</taxon>
    </lineage>
</organism>
<protein>
    <submittedName>
        <fullName evidence="2">Hydrolase glyoxylase</fullName>
    </submittedName>
</protein>
<reference evidence="4 5" key="1">
    <citation type="submission" date="2017-07" db="EMBL/GenBank/DDBJ databases">
        <title>Draft genome sequence of aerobic hyperthermophilic archaea, Pyrobaculum aerophilum YKB31 and YKB32.</title>
        <authorList>
            <person name="Mochizuki T."/>
            <person name="Berliner A.J."/>
            <person name="Yoshida-Takashima Y."/>
            <person name="Takaki Y."/>
            <person name="Nunoura T."/>
            <person name="Takai K."/>
        </authorList>
    </citation>
    <scope>NUCLEOTIDE SEQUENCE [LARGE SCALE GENOMIC DNA]</scope>
    <source>
        <strain evidence="2 5">YKB31</strain>
        <strain evidence="3 4">YKB32</strain>
    </source>
</reference>
<proteinExistence type="predicted"/>
<dbReference type="SUPFAM" id="SSF56281">
    <property type="entry name" value="Metallo-hydrolase/oxidoreductase"/>
    <property type="match status" value="1"/>
</dbReference>
<dbReference type="CDD" id="cd06262">
    <property type="entry name" value="metallo-hydrolase-like_MBL-fold"/>
    <property type="match status" value="1"/>
</dbReference>
<evidence type="ECO:0000313" key="4">
    <source>
        <dbReference type="Proteomes" id="UP000256877"/>
    </source>
</evidence>
<evidence type="ECO:0000313" key="3">
    <source>
        <dbReference type="EMBL" id="RFA98219.1"/>
    </source>
</evidence>
<accession>A0A371QUS7</accession>
<dbReference type="RefSeq" id="WP_116422047.1">
    <property type="nucleotide sequence ID" value="NZ_NMUE01000066.1"/>
</dbReference>
<dbReference type="AlphaFoldDB" id="A0A371QUS7"/>
<dbReference type="Gene3D" id="3.60.15.10">
    <property type="entry name" value="Ribonuclease Z/Hydroxyacylglutathione hydrolase-like"/>
    <property type="match status" value="1"/>
</dbReference>
<dbReference type="Proteomes" id="UP000256877">
    <property type="component" value="Unassembled WGS sequence"/>
</dbReference>
<dbReference type="OrthoDB" id="26510at2157"/>
<dbReference type="InterPro" id="IPR001279">
    <property type="entry name" value="Metallo-B-lactamas"/>
</dbReference>
<evidence type="ECO:0000313" key="2">
    <source>
        <dbReference type="EMBL" id="RFA93280.1"/>
    </source>
</evidence>
<evidence type="ECO:0000259" key="1">
    <source>
        <dbReference type="SMART" id="SM00849"/>
    </source>
</evidence>
<evidence type="ECO:0000313" key="5">
    <source>
        <dbReference type="Proteomes" id="UP000257123"/>
    </source>
</evidence>
<sequence>MFSKAGVGWVYEGFFGVDVPEDVDVQIVLVTHYHERHIAGARRAKKVIINPIEYSMATDLQRALRYSEVVLRRAGAPKDVKPAVVAAPFRGSVYKFTAGWVDLGDLSVRVLPCGSHTWGHTCYGVENAIFVGDLDSWIVSVGVFINVLSSLRGLKGYVVYTGHGGREPVEEFVERISASFKKLTEKYVECLGEKVPYRIALCARGGGNVLRLSEEGIAFVKYLAESGYAKIVNTSPYTVKPTY</sequence>
<keyword evidence="2" id="KW-0378">Hydrolase</keyword>
<comment type="caution">
    <text evidence="2">The sequence shown here is derived from an EMBL/GenBank/DDBJ whole genome shotgun (WGS) entry which is preliminary data.</text>
</comment>
<dbReference type="EMBL" id="NMUF01000019">
    <property type="protein sequence ID" value="RFA98219.1"/>
    <property type="molecule type" value="Genomic_DNA"/>
</dbReference>
<gene>
    <name evidence="2" type="ORF">CGL51_13280</name>
    <name evidence="3" type="ORF">CGL52_07640</name>
</gene>